<proteinExistence type="inferred from homology"/>
<evidence type="ECO:0000256" key="5">
    <source>
        <dbReference type="ARBA" id="ARBA00022801"/>
    </source>
</evidence>
<dbReference type="Gene3D" id="3.90.950.10">
    <property type="match status" value="1"/>
</dbReference>
<dbReference type="GO" id="GO:0017111">
    <property type="term" value="F:ribonucleoside triphosphate phosphatase activity"/>
    <property type="evidence" value="ECO:0007669"/>
    <property type="project" value="InterPro"/>
</dbReference>
<comment type="catalytic activity">
    <reaction evidence="10">
        <text>ITP + H2O = IMP + diphosphate + H(+)</text>
        <dbReference type="Rhea" id="RHEA:29399"/>
        <dbReference type="ChEBI" id="CHEBI:15377"/>
        <dbReference type="ChEBI" id="CHEBI:15378"/>
        <dbReference type="ChEBI" id="CHEBI:33019"/>
        <dbReference type="ChEBI" id="CHEBI:58053"/>
        <dbReference type="ChEBI" id="CHEBI:61402"/>
        <dbReference type="EC" id="3.6.1.66"/>
    </reaction>
</comment>
<keyword evidence="7 10" id="KW-0546">Nucleotide metabolism</keyword>
<feature type="binding site" evidence="10">
    <location>
        <position position="53"/>
    </location>
    <ligand>
        <name>Mg(2+)</name>
        <dbReference type="ChEBI" id="CHEBI:18420"/>
    </ligand>
</feature>
<evidence type="ECO:0000256" key="8">
    <source>
        <dbReference type="ARBA" id="ARBA00051875"/>
    </source>
</evidence>
<evidence type="ECO:0000256" key="10">
    <source>
        <dbReference type="HAMAP-Rule" id="MF_01405"/>
    </source>
</evidence>
<keyword evidence="3 10" id="KW-0479">Metal-binding</keyword>
<dbReference type="CDD" id="cd00515">
    <property type="entry name" value="HAM1"/>
    <property type="match status" value="1"/>
</dbReference>
<dbReference type="GO" id="GO:0009146">
    <property type="term" value="P:purine nucleoside triphosphate catabolic process"/>
    <property type="evidence" value="ECO:0007669"/>
    <property type="project" value="UniProtKB-UniRule"/>
</dbReference>
<evidence type="ECO:0000256" key="9">
    <source>
        <dbReference type="ARBA" id="ARBA00052017"/>
    </source>
</evidence>
<reference evidence="12 13" key="1">
    <citation type="submission" date="2015-10" db="EMBL/GenBank/DDBJ databases">
        <title>Draft Genome Sequence of Chlorobium limicola strain Frasassi Growing under Artificial Lighting in the Frasassi Cave System.</title>
        <authorList>
            <person name="Mansor M."/>
            <person name="Macalady J."/>
        </authorList>
    </citation>
    <scope>NUCLEOTIDE SEQUENCE [LARGE SCALE GENOMIC DNA]</scope>
    <source>
        <strain evidence="12 13">Frasassi</strain>
    </source>
</reference>
<keyword evidence="13" id="KW-1185">Reference proteome</keyword>
<keyword evidence="5 10" id="KW-0378">Hydrolase</keyword>
<evidence type="ECO:0000256" key="4">
    <source>
        <dbReference type="ARBA" id="ARBA00022741"/>
    </source>
</evidence>
<keyword evidence="6 10" id="KW-0460">Magnesium</keyword>
<evidence type="ECO:0000256" key="2">
    <source>
        <dbReference type="ARBA" id="ARBA00011738"/>
    </source>
</evidence>
<dbReference type="AlphaFoldDB" id="A0A101JNP2"/>
<gene>
    <name evidence="12" type="ORF">ASB62_04730</name>
</gene>
<accession>A0A101JNP2</accession>
<evidence type="ECO:0000256" key="11">
    <source>
        <dbReference type="RuleBase" id="RU003781"/>
    </source>
</evidence>
<dbReference type="PANTHER" id="PTHR11067:SF9">
    <property type="entry name" value="INOSINE TRIPHOSPHATE PYROPHOSPHATASE"/>
    <property type="match status" value="1"/>
</dbReference>
<feature type="binding site" evidence="10">
    <location>
        <begin position="18"/>
        <end position="23"/>
    </location>
    <ligand>
        <name>substrate</name>
    </ligand>
</feature>
<dbReference type="HAMAP" id="MF_01405">
    <property type="entry name" value="Non_canon_purine_NTPase"/>
    <property type="match status" value="1"/>
</dbReference>
<name>A0A101JNP2_CHLLI</name>
<comment type="caution">
    <text evidence="12">The sequence shown here is derived from an EMBL/GenBank/DDBJ whole genome shotgun (WGS) entry which is preliminary data.</text>
</comment>
<dbReference type="GO" id="GO:0036220">
    <property type="term" value="F:ITP diphosphatase activity"/>
    <property type="evidence" value="ECO:0007669"/>
    <property type="project" value="UniProtKB-UniRule"/>
</dbReference>
<organism evidence="12 13">
    <name type="scientific">Chlorobium limicola</name>
    <dbReference type="NCBI Taxonomy" id="1092"/>
    <lineage>
        <taxon>Bacteria</taxon>
        <taxon>Pseudomonadati</taxon>
        <taxon>Chlorobiota</taxon>
        <taxon>Chlorobiia</taxon>
        <taxon>Chlorobiales</taxon>
        <taxon>Chlorobiaceae</taxon>
        <taxon>Chlorobium/Pelodictyon group</taxon>
        <taxon>Chlorobium</taxon>
    </lineage>
</organism>
<dbReference type="NCBIfam" id="TIGR00042">
    <property type="entry name" value="RdgB/HAM1 family non-canonical purine NTP pyrophosphatase"/>
    <property type="match status" value="1"/>
</dbReference>
<comment type="catalytic activity">
    <reaction evidence="8 10">
        <text>dITP + H2O = dIMP + diphosphate + H(+)</text>
        <dbReference type="Rhea" id="RHEA:28342"/>
        <dbReference type="ChEBI" id="CHEBI:15377"/>
        <dbReference type="ChEBI" id="CHEBI:15378"/>
        <dbReference type="ChEBI" id="CHEBI:33019"/>
        <dbReference type="ChEBI" id="CHEBI:61194"/>
        <dbReference type="ChEBI" id="CHEBI:61382"/>
        <dbReference type="EC" id="3.6.1.66"/>
    </reaction>
</comment>
<dbReference type="GO" id="GO:0036222">
    <property type="term" value="F:XTP diphosphatase activity"/>
    <property type="evidence" value="ECO:0007669"/>
    <property type="project" value="UniProtKB-UniRule"/>
</dbReference>
<dbReference type="Proteomes" id="UP000053937">
    <property type="component" value="Unassembled WGS sequence"/>
</dbReference>
<dbReference type="EMBL" id="LMBR01000105">
    <property type="protein sequence ID" value="KUL30139.1"/>
    <property type="molecule type" value="Genomic_DNA"/>
</dbReference>
<dbReference type="OrthoDB" id="9807456at2"/>
<dbReference type="GO" id="GO:0005829">
    <property type="term" value="C:cytosol"/>
    <property type="evidence" value="ECO:0007669"/>
    <property type="project" value="TreeGrafter"/>
</dbReference>
<dbReference type="GO" id="GO:0009117">
    <property type="term" value="P:nucleotide metabolic process"/>
    <property type="evidence" value="ECO:0007669"/>
    <property type="project" value="UniProtKB-KW"/>
</dbReference>
<feature type="active site" description="Proton acceptor" evidence="10">
    <location>
        <position position="87"/>
    </location>
</feature>
<feature type="binding site" evidence="10">
    <location>
        <position position="203"/>
    </location>
    <ligand>
        <name>substrate</name>
    </ligand>
</feature>
<dbReference type="NCBIfam" id="NF011401">
    <property type="entry name" value="PRK14826.1"/>
    <property type="match status" value="1"/>
</dbReference>
<evidence type="ECO:0000256" key="6">
    <source>
        <dbReference type="ARBA" id="ARBA00022842"/>
    </source>
</evidence>
<comment type="subunit">
    <text evidence="2 10">Homodimer.</text>
</comment>
<protein>
    <recommendedName>
        <fullName evidence="10">dITP/XTP pyrophosphatase</fullName>
        <ecNumber evidence="10">3.6.1.66</ecNumber>
    </recommendedName>
    <alternativeName>
        <fullName evidence="10">Non-canonical purine NTP pyrophosphatase</fullName>
    </alternativeName>
    <alternativeName>
        <fullName evidence="10">Non-standard purine NTP pyrophosphatase</fullName>
    </alternativeName>
    <alternativeName>
        <fullName evidence="10">Nucleoside-triphosphate diphosphatase</fullName>
    </alternativeName>
    <alternativeName>
        <fullName evidence="10">Nucleoside-triphosphate pyrophosphatase</fullName>
        <shortName evidence="10">NTPase</shortName>
    </alternativeName>
</protein>
<evidence type="ECO:0000256" key="7">
    <source>
        <dbReference type="ARBA" id="ARBA00023080"/>
    </source>
</evidence>
<dbReference type="GO" id="GO:0046872">
    <property type="term" value="F:metal ion binding"/>
    <property type="evidence" value="ECO:0007669"/>
    <property type="project" value="UniProtKB-KW"/>
</dbReference>
<comment type="catalytic activity">
    <reaction evidence="9 10">
        <text>XTP + H2O = XMP + diphosphate + H(+)</text>
        <dbReference type="Rhea" id="RHEA:28610"/>
        <dbReference type="ChEBI" id="CHEBI:15377"/>
        <dbReference type="ChEBI" id="CHEBI:15378"/>
        <dbReference type="ChEBI" id="CHEBI:33019"/>
        <dbReference type="ChEBI" id="CHEBI:57464"/>
        <dbReference type="ChEBI" id="CHEBI:61314"/>
        <dbReference type="EC" id="3.6.1.66"/>
    </reaction>
</comment>
<dbReference type="PANTHER" id="PTHR11067">
    <property type="entry name" value="INOSINE TRIPHOSPHATE PYROPHOSPHATASE/HAM1 PROTEIN"/>
    <property type="match status" value="1"/>
</dbReference>
<dbReference type="GO" id="GO:0000166">
    <property type="term" value="F:nucleotide binding"/>
    <property type="evidence" value="ECO:0007669"/>
    <property type="project" value="UniProtKB-KW"/>
</dbReference>
<evidence type="ECO:0000256" key="1">
    <source>
        <dbReference type="ARBA" id="ARBA00008023"/>
    </source>
</evidence>
<dbReference type="InterPro" id="IPR029001">
    <property type="entry name" value="ITPase-like_fam"/>
</dbReference>
<dbReference type="InterPro" id="IPR020922">
    <property type="entry name" value="dITP/XTP_pyrophosphatase"/>
</dbReference>
<dbReference type="InterPro" id="IPR002637">
    <property type="entry name" value="RdgB/HAM1"/>
</dbReference>
<keyword evidence="4 10" id="KW-0547">Nucleotide-binding</keyword>
<evidence type="ECO:0000313" key="12">
    <source>
        <dbReference type="EMBL" id="KUL30139.1"/>
    </source>
</evidence>
<dbReference type="FunFam" id="3.90.950.10:FF:000001">
    <property type="entry name" value="dITP/XTP pyrophosphatase"/>
    <property type="match status" value="1"/>
</dbReference>
<dbReference type="SUPFAM" id="SSF52972">
    <property type="entry name" value="ITPase-like"/>
    <property type="match status" value="1"/>
</dbReference>
<sequence>MNGTSPCTEITIPVILATGNPDKVKELRPMLEHISPLFSVFSLSDLDIAADIEETEPTLSGNALLKADGIFTILEQRFPFLVTIADDTGLEVLSLGGEPGVLSARFAPVQTAGMKPTYKNNIDHLLLRMNGLKERKARFRTVIALKGRIPSAETAYAFRLTAEGVVDGSIVEERKGTMGFGYDPVFHVTSAGKTYAEMAAEEKNTISHRAIALQKASDALSDIMSKHYTPQ</sequence>
<feature type="binding site" evidence="10">
    <location>
        <position position="87"/>
    </location>
    <ligand>
        <name>Mg(2+)</name>
        <dbReference type="ChEBI" id="CHEBI:18420"/>
    </ligand>
</feature>
<feature type="binding site" evidence="10">
    <location>
        <begin position="180"/>
        <end position="183"/>
    </location>
    <ligand>
        <name>substrate</name>
    </ligand>
</feature>
<dbReference type="Pfam" id="PF01725">
    <property type="entry name" value="Ham1p_like"/>
    <property type="match status" value="1"/>
</dbReference>
<dbReference type="RefSeq" id="WP_059138843.1">
    <property type="nucleotide sequence ID" value="NZ_LMBR01000105.1"/>
</dbReference>
<evidence type="ECO:0000256" key="3">
    <source>
        <dbReference type="ARBA" id="ARBA00022723"/>
    </source>
</evidence>
<feature type="binding site" evidence="10">
    <location>
        <position position="88"/>
    </location>
    <ligand>
        <name>substrate</name>
    </ligand>
</feature>
<comment type="similarity">
    <text evidence="1 10 11">Belongs to the HAM1 NTPase family.</text>
</comment>
<evidence type="ECO:0000313" key="13">
    <source>
        <dbReference type="Proteomes" id="UP000053937"/>
    </source>
</evidence>
<feature type="binding site" evidence="10">
    <location>
        <begin position="208"/>
        <end position="209"/>
    </location>
    <ligand>
        <name>substrate</name>
    </ligand>
</feature>
<dbReference type="EC" id="3.6.1.66" evidence="10"/>
<comment type="function">
    <text evidence="10">Pyrophosphatase that catalyzes the hydrolysis of nucleoside triphosphates to their monophosphate derivatives, with a high preference for the non-canonical purine nucleotides XTP (xanthosine triphosphate), dITP (deoxyinosine triphosphate) and ITP. Seems to function as a house-cleaning enzyme that removes non-canonical purine nucleotides from the nucleotide pool, thus preventing their incorporation into DNA/RNA and avoiding chromosomal lesions.</text>
</comment>
<dbReference type="GO" id="GO:0035870">
    <property type="term" value="F:dITP diphosphatase activity"/>
    <property type="evidence" value="ECO:0007669"/>
    <property type="project" value="UniProtKB-UniRule"/>
</dbReference>
<comment type="cofactor">
    <cofactor evidence="10">
        <name>Mg(2+)</name>
        <dbReference type="ChEBI" id="CHEBI:18420"/>
    </cofactor>
    <text evidence="10">Binds 1 Mg(2+) ion per subunit.</text>
</comment>